<keyword evidence="4" id="KW-1185">Reference proteome</keyword>
<organism evidence="3 4">
    <name type="scientific">Chloracidobacterium validum</name>
    <dbReference type="NCBI Taxonomy" id="2821543"/>
    <lineage>
        <taxon>Bacteria</taxon>
        <taxon>Pseudomonadati</taxon>
        <taxon>Acidobacteriota</taxon>
        <taxon>Terriglobia</taxon>
        <taxon>Terriglobales</taxon>
        <taxon>Acidobacteriaceae</taxon>
        <taxon>Chloracidobacterium</taxon>
    </lineage>
</organism>
<evidence type="ECO:0000313" key="4">
    <source>
        <dbReference type="Proteomes" id="UP000676506"/>
    </source>
</evidence>
<name>A0ABX8BBV5_9BACT</name>
<proteinExistence type="predicted"/>
<reference evidence="3 4" key="1">
    <citation type="submission" date="2021-03" db="EMBL/GenBank/DDBJ databases">
        <title>Genomic and phenotypic characterization of Chloracidobacterium isolates provides evidence for multiple species.</title>
        <authorList>
            <person name="Saini M.K."/>
            <person name="Costas A.M.G."/>
            <person name="Tank M."/>
            <person name="Bryant D.A."/>
        </authorList>
    </citation>
    <scope>NUCLEOTIDE SEQUENCE [LARGE SCALE GENOMIC DNA]</scope>
    <source>
        <strain evidence="3 4">BV2-C</strain>
    </source>
</reference>
<feature type="region of interest" description="Disordered" evidence="1">
    <location>
        <begin position="62"/>
        <end position="99"/>
    </location>
</feature>
<feature type="transmembrane region" description="Helical" evidence="2">
    <location>
        <begin position="20"/>
        <end position="40"/>
    </location>
</feature>
<accession>A0ABX8BBV5</accession>
<evidence type="ECO:0000256" key="2">
    <source>
        <dbReference type="SAM" id="Phobius"/>
    </source>
</evidence>
<evidence type="ECO:0000313" key="3">
    <source>
        <dbReference type="EMBL" id="QUW04418.1"/>
    </source>
</evidence>
<feature type="compositionally biased region" description="Low complexity" evidence="1">
    <location>
        <begin position="65"/>
        <end position="93"/>
    </location>
</feature>
<keyword evidence="2" id="KW-0472">Membrane</keyword>
<evidence type="ECO:0000256" key="1">
    <source>
        <dbReference type="SAM" id="MobiDB-lite"/>
    </source>
</evidence>
<dbReference type="Proteomes" id="UP000676506">
    <property type="component" value="Chromosome 2"/>
</dbReference>
<protein>
    <submittedName>
        <fullName evidence="3">Uncharacterized protein</fullName>
    </submittedName>
</protein>
<gene>
    <name evidence="3" type="ORF">J8C06_11510</name>
</gene>
<keyword evidence="2" id="KW-1133">Transmembrane helix</keyword>
<dbReference type="EMBL" id="CP072649">
    <property type="protein sequence ID" value="QUW04418.1"/>
    <property type="molecule type" value="Genomic_DNA"/>
</dbReference>
<sequence>MDLLKFDRDDLKPLEGLVRLAAIAGTGIFYVTTFQFSSFFPNFYIRLYNDLADFDPGKAGTMGSGAAPRAAAPKAPGAEKPAAKPAPKPAAKAGDAEGA</sequence>
<dbReference type="RefSeq" id="WP_211430307.1">
    <property type="nucleotide sequence ID" value="NZ_CP072649.1"/>
</dbReference>
<keyword evidence="2" id="KW-0812">Transmembrane</keyword>